<dbReference type="EMBL" id="JAFEMO010000605">
    <property type="protein sequence ID" value="KAH7511310.1"/>
    <property type="molecule type" value="Genomic_DNA"/>
</dbReference>
<dbReference type="SUPFAM" id="SSF46689">
    <property type="entry name" value="Homeodomain-like"/>
    <property type="match status" value="1"/>
</dbReference>
<keyword evidence="7" id="KW-1185">Reference proteome</keyword>
<organism evidence="6 7">
    <name type="scientific">Xanthoceras sorbifolium</name>
    <dbReference type="NCBI Taxonomy" id="99658"/>
    <lineage>
        <taxon>Eukaryota</taxon>
        <taxon>Viridiplantae</taxon>
        <taxon>Streptophyta</taxon>
        <taxon>Embryophyta</taxon>
        <taxon>Tracheophyta</taxon>
        <taxon>Spermatophyta</taxon>
        <taxon>Magnoliopsida</taxon>
        <taxon>eudicotyledons</taxon>
        <taxon>Gunneridae</taxon>
        <taxon>Pentapetalae</taxon>
        <taxon>rosids</taxon>
        <taxon>malvids</taxon>
        <taxon>Sapindales</taxon>
        <taxon>Sapindaceae</taxon>
        <taxon>Xanthoceroideae</taxon>
        <taxon>Xanthoceras</taxon>
    </lineage>
</organism>
<keyword evidence="3" id="KW-0539">Nucleus</keyword>
<reference evidence="6 7" key="1">
    <citation type="submission" date="2021-02" db="EMBL/GenBank/DDBJ databases">
        <title>Plant Genome Project.</title>
        <authorList>
            <person name="Zhang R.-G."/>
        </authorList>
    </citation>
    <scope>NUCLEOTIDE SEQUENCE [LARGE SCALE GENOMIC DNA]</scope>
    <source>
        <tissue evidence="6">Leaves</tissue>
    </source>
</reference>
<evidence type="ECO:0000259" key="5">
    <source>
        <dbReference type="PROSITE" id="PS50090"/>
    </source>
</evidence>
<dbReference type="Gene3D" id="1.10.10.60">
    <property type="entry name" value="Homeodomain-like"/>
    <property type="match status" value="1"/>
</dbReference>
<dbReference type="Pfam" id="PF00249">
    <property type="entry name" value="Myb_DNA-binding"/>
    <property type="match status" value="1"/>
</dbReference>
<evidence type="ECO:0000256" key="4">
    <source>
        <dbReference type="SAM" id="MobiDB-lite"/>
    </source>
</evidence>
<name>A0ABQ8GXJ8_9ROSI</name>
<dbReference type="InterPro" id="IPR009057">
    <property type="entry name" value="Homeodomain-like_sf"/>
</dbReference>
<proteinExistence type="predicted"/>
<feature type="compositionally biased region" description="Polar residues" evidence="4">
    <location>
        <begin position="22"/>
        <end position="31"/>
    </location>
</feature>
<dbReference type="PROSITE" id="PS50090">
    <property type="entry name" value="MYB_LIKE"/>
    <property type="match status" value="1"/>
</dbReference>
<dbReference type="CDD" id="cd00167">
    <property type="entry name" value="SANT"/>
    <property type="match status" value="1"/>
</dbReference>
<feature type="region of interest" description="Disordered" evidence="4">
    <location>
        <begin position="1"/>
        <end position="32"/>
    </location>
</feature>
<evidence type="ECO:0000256" key="3">
    <source>
        <dbReference type="ARBA" id="ARBA00023242"/>
    </source>
</evidence>
<accession>A0ABQ8GXJ8</accession>
<dbReference type="InterPro" id="IPR001005">
    <property type="entry name" value="SANT/Myb"/>
</dbReference>
<comment type="subcellular location">
    <subcellularLocation>
        <location evidence="1">Nucleus</location>
    </subcellularLocation>
</comment>
<evidence type="ECO:0000256" key="1">
    <source>
        <dbReference type="ARBA" id="ARBA00004123"/>
    </source>
</evidence>
<feature type="domain" description="Myb-like" evidence="5">
    <location>
        <begin position="25"/>
        <end position="75"/>
    </location>
</feature>
<dbReference type="InterPro" id="IPR015495">
    <property type="entry name" value="Myb_TF_plants"/>
</dbReference>
<comment type="caution">
    <text evidence="6">The sequence shown here is derived from an EMBL/GenBank/DDBJ whole genome shotgun (WGS) entry which is preliminary data.</text>
</comment>
<protein>
    <recommendedName>
        <fullName evidence="5">Myb-like domain-containing protein</fullName>
    </recommendedName>
</protein>
<evidence type="ECO:0000313" key="7">
    <source>
        <dbReference type="Proteomes" id="UP000827721"/>
    </source>
</evidence>
<dbReference type="PANTHER" id="PTHR47998:SF3">
    <property type="entry name" value="TRANSCRIPTION FACTOR TRY-LIKE"/>
    <property type="match status" value="1"/>
</dbReference>
<evidence type="ECO:0000256" key="2">
    <source>
        <dbReference type="ARBA" id="ARBA00023125"/>
    </source>
</evidence>
<keyword evidence="2" id="KW-0238">DNA-binding</keyword>
<feature type="compositionally biased region" description="Basic and acidic residues" evidence="4">
    <location>
        <begin position="1"/>
        <end position="21"/>
    </location>
</feature>
<sequence>MGRNSGDRHLGSPSEEKKLQDSDNNSNNNMVEFSEDEEMLVARMFNLVGDRWGLIAGRIPGRTAEEVEKYWTSRYSSSISKGRS</sequence>
<dbReference type="SMART" id="SM00717">
    <property type="entry name" value="SANT"/>
    <property type="match status" value="1"/>
</dbReference>
<evidence type="ECO:0000313" key="6">
    <source>
        <dbReference type="EMBL" id="KAH7511310.1"/>
    </source>
</evidence>
<dbReference type="PANTHER" id="PTHR47998">
    <property type="entry name" value="TRANSCRIPTION FACTOR MYB51-LIKE ISOFORM X1"/>
    <property type="match status" value="1"/>
</dbReference>
<gene>
    <name evidence="6" type="ORF">JRO89_XSUnG0210500</name>
</gene>
<dbReference type="Proteomes" id="UP000827721">
    <property type="component" value="Unassembled WGS sequence"/>
</dbReference>